<feature type="region of interest" description="Disordered" evidence="1">
    <location>
        <begin position="1"/>
        <end position="43"/>
    </location>
</feature>
<protein>
    <submittedName>
        <fullName evidence="2">Uncharacterized protein</fullName>
    </submittedName>
</protein>
<dbReference type="RefSeq" id="XP_062645419.1">
    <property type="nucleotide sequence ID" value="XM_062785794.1"/>
</dbReference>
<feature type="compositionally biased region" description="Pro residues" evidence="1">
    <location>
        <begin position="27"/>
        <end position="42"/>
    </location>
</feature>
<comment type="caution">
    <text evidence="2">The sequence shown here is derived from an EMBL/GenBank/DDBJ whole genome shotgun (WGS) entry which is preliminary data.</text>
</comment>
<proteinExistence type="predicted"/>
<feature type="compositionally biased region" description="Polar residues" evidence="1">
    <location>
        <begin position="83"/>
        <end position="99"/>
    </location>
</feature>
<name>A0AAN6TVS8_9PEZI</name>
<dbReference type="Proteomes" id="UP001302602">
    <property type="component" value="Unassembled WGS sequence"/>
</dbReference>
<accession>A0AAN6TVS8</accession>
<reference evidence="2" key="2">
    <citation type="submission" date="2023-05" db="EMBL/GenBank/DDBJ databases">
        <authorList>
            <consortium name="Lawrence Berkeley National Laboratory"/>
            <person name="Steindorff A."/>
            <person name="Hensen N."/>
            <person name="Bonometti L."/>
            <person name="Westerberg I."/>
            <person name="Brannstrom I.O."/>
            <person name="Guillou S."/>
            <person name="Cros-Aarteil S."/>
            <person name="Calhoun S."/>
            <person name="Haridas S."/>
            <person name="Kuo A."/>
            <person name="Mondo S."/>
            <person name="Pangilinan J."/>
            <person name="Riley R."/>
            <person name="Labutti K."/>
            <person name="Andreopoulos B."/>
            <person name="Lipzen A."/>
            <person name="Chen C."/>
            <person name="Yanf M."/>
            <person name="Daum C."/>
            <person name="Ng V."/>
            <person name="Clum A."/>
            <person name="Ohm R."/>
            <person name="Martin F."/>
            <person name="Silar P."/>
            <person name="Natvig D."/>
            <person name="Lalanne C."/>
            <person name="Gautier V."/>
            <person name="Ament-Velasquez S.L."/>
            <person name="Kruys A."/>
            <person name="Hutchinson M.I."/>
            <person name="Powell A.J."/>
            <person name="Barry K."/>
            <person name="Miller A.N."/>
            <person name="Grigoriev I.V."/>
            <person name="Debuchy R."/>
            <person name="Gladieux P."/>
            <person name="Thoren M.H."/>
            <person name="Johannesson H."/>
        </authorList>
    </citation>
    <scope>NUCLEOTIDE SEQUENCE</scope>
    <source>
        <strain evidence="2">CBS 731.68</strain>
    </source>
</reference>
<keyword evidence="3" id="KW-1185">Reference proteome</keyword>
<evidence type="ECO:0000313" key="3">
    <source>
        <dbReference type="Proteomes" id="UP001302602"/>
    </source>
</evidence>
<reference evidence="2" key="1">
    <citation type="journal article" date="2023" name="Mol. Phylogenet. Evol.">
        <title>Genome-scale phylogeny and comparative genomics of the fungal order Sordariales.</title>
        <authorList>
            <person name="Hensen N."/>
            <person name="Bonometti L."/>
            <person name="Westerberg I."/>
            <person name="Brannstrom I.O."/>
            <person name="Guillou S."/>
            <person name="Cros-Aarteil S."/>
            <person name="Calhoun S."/>
            <person name="Haridas S."/>
            <person name="Kuo A."/>
            <person name="Mondo S."/>
            <person name="Pangilinan J."/>
            <person name="Riley R."/>
            <person name="LaButti K."/>
            <person name="Andreopoulos B."/>
            <person name="Lipzen A."/>
            <person name="Chen C."/>
            <person name="Yan M."/>
            <person name="Daum C."/>
            <person name="Ng V."/>
            <person name="Clum A."/>
            <person name="Steindorff A."/>
            <person name="Ohm R.A."/>
            <person name="Martin F."/>
            <person name="Silar P."/>
            <person name="Natvig D.O."/>
            <person name="Lalanne C."/>
            <person name="Gautier V."/>
            <person name="Ament-Velasquez S.L."/>
            <person name="Kruys A."/>
            <person name="Hutchinson M.I."/>
            <person name="Powell A.J."/>
            <person name="Barry K."/>
            <person name="Miller A.N."/>
            <person name="Grigoriev I.V."/>
            <person name="Debuchy R."/>
            <person name="Gladieux P."/>
            <person name="Hiltunen Thoren M."/>
            <person name="Johannesson H."/>
        </authorList>
    </citation>
    <scope>NUCLEOTIDE SEQUENCE</scope>
    <source>
        <strain evidence="2">CBS 731.68</strain>
    </source>
</reference>
<dbReference type="AlphaFoldDB" id="A0AAN6TVS8"/>
<dbReference type="GeneID" id="87822560"/>
<gene>
    <name evidence="2" type="ORF">N657DRAFT_113447</name>
</gene>
<evidence type="ECO:0000256" key="1">
    <source>
        <dbReference type="SAM" id="MobiDB-lite"/>
    </source>
</evidence>
<dbReference type="EMBL" id="MU853233">
    <property type="protein sequence ID" value="KAK4121648.1"/>
    <property type="molecule type" value="Genomic_DNA"/>
</dbReference>
<feature type="compositionally biased region" description="Low complexity" evidence="1">
    <location>
        <begin position="100"/>
        <end position="120"/>
    </location>
</feature>
<sequence length="120" mass="13625">MAKWERCEAGKNSPHNRHELRRACRFDPPPNRRPNEVKPPPGGFWLRPASARGLVVSFLYYSFSSFSVHFVVPIEPRRVDPFSHNSMRPITRSSRSNHLPPSASAPPTTSHPAFPQENAQ</sequence>
<evidence type="ECO:0000313" key="2">
    <source>
        <dbReference type="EMBL" id="KAK4121648.1"/>
    </source>
</evidence>
<feature type="region of interest" description="Disordered" evidence="1">
    <location>
        <begin position="79"/>
        <end position="120"/>
    </location>
</feature>
<organism evidence="2 3">
    <name type="scientific">Parathielavia appendiculata</name>
    <dbReference type="NCBI Taxonomy" id="2587402"/>
    <lineage>
        <taxon>Eukaryota</taxon>
        <taxon>Fungi</taxon>
        <taxon>Dikarya</taxon>
        <taxon>Ascomycota</taxon>
        <taxon>Pezizomycotina</taxon>
        <taxon>Sordariomycetes</taxon>
        <taxon>Sordariomycetidae</taxon>
        <taxon>Sordariales</taxon>
        <taxon>Chaetomiaceae</taxon>
        <taxon>Parathielavia</taxon>
    </lineage>
</organism>